<dbReference type="OMA" id="AMNSVET"/>
<dbReference type="PANTHER" id="PTHR23167">
    <property type="entry name" value="CALPONIN HOMOLOGY DOMAIN-CONTAINING PROTEIN DDB_G0272472-RELATED"/>
    <property type="match status" value="1"/>
</dbReference>
<dbReference type="RefSeq" id="XP_011665981.2">
    <property type="nucleotide sequence ID" value="XM_011667679.2"/>
</dbReference>
<evidence type="ECO:0000256" key="4">
    <source>
        <dbReference type="SAM" id="MobiDB-lite"/>
    </source>
</evidence>
<feature type="compositionally biased region" description="Pro residues" evidence="4">
    <location>
        <begin position="556"/>
        <end position="567"/>
    </location>
</feature>
<dbReference type="InterPro" id="IPR050540">
    <property type="entry name" value="F-actin_Monoox_Mical"/>
</dbReference>
<feature type="coiled-coil region" evidence="3">
    <location>
        <begin position="516"/>
        <end position="550"/>
    </location>
</feature>
<protein>
    <recommendedName>
        <fullName evidence="5">Calponin-homology (CH) domain-containing protein</fullName>
    </recommendedName>
</protein>
<proteinExistence type="inferred from homology"/>
<evidence type="ECO:0000313" key="7">
    <source>
        <dbReference type="Proteomes" id="UP000007110"/>
    </source>
</evidence>
<evidence type="ECO:0000256" key="1">
    <source>
        <dbReference type="ARBA" id="ARBA00009452"/>
    </source>
</evidence>
<feature type="region of interest" description="Disordered" evidence="4">
    <location>
        <begin position="678"/>
        <end position="790"/>
    </location>
</feature>
<dbReference type="Pfam" id="PF00307">
    <property type="entry name" value="CH"/>
    <property type="match status" value="1"/>
</dbReference>
<dbReference type="CDD" id="cd21199">
    <property type="entry name" value="CH_CYTS"/>
    <property type="match status" value="1"/>
</dbReference>
<dbReference type="RefSeq" id="XP_788398.4">
    <property type="nucleotide sequence ID" value="XM_783305.5"/>
</dbReference>
<dbReference type="Gene3D" id="1.10.418.10">
    <property type="entry name" value="Calponin-like domain"/>
    <property type="match status" value="1"/>
</dbReference>
<dbReference type="KEGG" id="spu:583396"/>
<comment type="similarity">
    <text evidence="1">Belongs to the cytospin-A family.</text>
</comment>
<feature type="coiled-coil region" evidence="3">
    <location>
        <begin position="261"/>
        <end position="327"/>
    </location>
</feature>
<dbReference type="OrthoDB" id="21607at2759"/>
<dbReference type="InterPro" id="IPR036872">
    <property type="entry name" value="CH_dom_sf"/>
</dbReference>
<feature type="domain" description="Calponin-homology (CH)" evidence="5">
    <location>
        <begin position="804"/>
        <end position="909"/>
    </location>
</feature>
<keyword evidence="2 3" id="KW-0175">Coiled coil</keyword>
<evidence type="ECO:0000256" key="2">
    <source>
        <dbReference type="ARBA" id="ARBA00023054"/>
    </source>
</evidence>
<dbReference type="InParanoid" id="A0A7M7HDK7"/>
<dbReference type="PANTHER" id="PTHR23167:SF46">
    <property type="entry name" value="EPS15 HOMOLOGY DOMAIN CONTAINING PROTEIN-BINDING PROTEIN 1, ISOFORM F"/>
    <property type="match status" value="1"/>
</dbReference>
<sequence length="910" mass="102948">MQNTPSSTMTQAPLKNDANQQGWNEIQELLQQTQQENHFMRQQMEILRHENRVLKDRMKTIDSDTQVSKTDSEKAILLGLDGNSGLEERVQGGAAEAVEESSTRDSSYIIADHTGELVLPGFPSSSSDGSVVLPDEPSNMSDGNWDILSSDGEGSMANLHDRILQMEENHYTVNEELQATLQELKDLQDQVTDLTLDTDKLSEEKSMIIEALYRQMSKTEKMNMVVQHFKGICDEQKIDYNLEELNDSSPRTAVSDQASGMARSKEEQEKLTILLKEHNSEIQSEVDKLKYQLLEMEGMLRGALAARKSLEQEITVFKGKLSSLEVEREKGETLLRAEKDKINQLFRYSDPKGILDLPQLLEDGRLKTDTAESRCEELARALEESNNHAEKLQEELERIEDEFESSKNHFEEQVERYQVMIRELDTEKAELETELINLKETVIELEETVERQEYDKQQHLSTIADLNQAVQTLREEKQNMGRDLIDLKRTSARDSEEWVQFQRDLQKAVVIANDYRNEAQNEVKMLEKDKGELHDQIKSLSAEVERLRKIERTLKPPTPTSPAPPRSTPTENEIRQRMQAIMKSSEKDIVRGSTSRKTLSNGKVSVKNIIKSLENNAGADAPKAPTSPTGTSPVPMNFTSNTRPPMERRNTTIAITKSMNSKPLYTRRATTTIITTHDAQKLSMSTSGRAIDDSMIGRSRSQPSNRNEARQMIGDALTRSRDFSTRRSTPSGRDTSESPTARRAKSLCNEPISSGRRSSSSSSLRDSCDSPTPRDSVGNQSPTARKTTEGVDPLSMLVKYEGGGSKRNALLKWCQARTHGYKGVEVTNFSSSWNDGLAFCAIIHSYMPEMIPWNELNNQDKKRNFTVAFVAGESIEISSILDIDDMVRLERPDWKSVMTYVTALYKHFET</sequence>
<feature type="compositionally biased region" description="Low complexity" evidence="4">
    <location>
        <begin position="753"/>
        <end position="765"/>
    </location>
</feature>
<evidence type="ECO:0000256" key="3">
    <source>
        <dbReference type="SAM" id="Coils"/>
    </source>
</evidence>
<dbReference type="SUPFAM" id="SSF47576">
    <property type="entry name" value="Calponin-homology domain, CH-domain"/>
    <property type="match status" value="1"/>
</dbReference>
<dbReference type="RefSeq" id="XP_011665980.2">
    <property type="nucleotide sequence ID" value="XM_011667678.2"/>
</dbReference>
<keyword evidence="7" id="KW-1185">Reference proteome</keyword>
<dbReference type="InterPro" id="IPR001715">
    <property type="entry name" value="CH_dom"/>
</dbReference>
<feature type="region of interest" description="Disordered" evidence="4">
    <location>
        <begin position="550"/>
        <end position="573"/>
    </location>
</feature>
<dbReference type="Proteomes" id="UP000007110">
    <property type="component" value="Unassembled WGS sequence"/>
</dbReference>
<dbReference type="AlphaFoldDB" id="A0A7M7HDK7"/>
<organism evidence="6 7">
    <name type="scientific">Strongylocentrotus purpuratus</name>
    <name type="common">Purple sea urchin</name>
    <dbReference type="NCBI Taxonomy" id="7668"/>
    <lineage>
        <taxon>Eukaryota</taxon>
        <taxon>Metazoa</taxon>
        <taxon>Echinodermata</taxon>
        <taxon>Eleutherozoa</taxon>
        <taxon>Echinozoa</taxon>
        <taxon>Echinoidea</taxon>
        <taxon>Euechinoidea</taxon>
        <taxon>Echinacea</taxon>
        <taxon>Camarodonta</taxon>
        <taxon>Echinidea</taxon>
        <taxon>Strongylocentrotidae</taxon>
        <taxon>Strongylocentrotus</taxon>
    </lineage>
</organism>
<accession>A0A7M7HDK7</accession>
<feature type="coiled-coil region" evidence="3">
    <location>
        <begin position="170"/>
        <end position="204"/>
    </location>
</feature>
<dbReference type="FunFam" id="1.10.418.10:FF:000020">
    <property type="entry name" value="Cytospin-A isoform 1"/>
    <property type="match status" value="1"/>
</dbReference>
<name>A0A7M7HDK7_STRPU</name>
<reference evidence="6" key="2">
    <citation type="submission" date="2021-01" db="UniProtKB">
        <authorList>
            <consortium name="EnsemblMetazoa"/>
        </authorList>
    </citation>
    <scope>IDENTIFICATION</scope>
</reference>
<reference evidence="7" key="1">
    <citation type="submission" date="2015-02" db="EMBL/GenBank/DDBJ databases">
        <title>Genome sequencing for Strongylocentrotus purpuratus.</title>
        <authorList>
            <person name="Murali S."/>
            <person name="Liu Y."/>
            <person name="Vee V."/>
            <person name="English A."/>
            <person name="Wang M."/>
            <person name="Skinner E."/>
            <person name="Han Y."/>
            <person name="Muzny D.M."/>
            <person name="Worley K.C."/>
            <person name="Gibbs R.A."/>
        </authorList>
    </citation>
    <scope>NUCLEOTIDE SEQUENCE</scope>
</reference>
<dbReference type="SMART" id="SM00033">
    <property type="entry name" value="CH"/>
    <property type="match status" value="1"/>
</dbReference>
<dbReference type="PROSITE" id="PS50021">
    <property type="entry name" value="CH"/>
    <property type="match status" value="1"/>
</dbReference>
<dbReference type="FunCoup" id="A0A7M7HDK7">
    <property type="interactions" value="956"/>
</dbReference>
<dbReference type="EnsemblMetazoa" id="XM_011667679">
    <property type="protein sequence ID" value="XP_011665981"/>
    <property type="gene ID" value="LOC583396"/>
</dbReference>
<dbReference type="GeneID" id="583396"/>
<feature type="compositionally biased region" description="Polar residues" evidence="4">
    <location>
        <begin position="626"/>
        <end position="643"/>
    </location>
</feature>
<feature type="coiled-coil region" evidence="3">
    <location>
        <begin position="375"/>
        <end position="490"/>
    </location>
</feature>
<evidence type="ECO:0000313" key="6">
    <source>
        <dbReference type="EnsemblMetazoa" id="XP_011665980"/>
    </source>
</evidence>
<feature type="region of interest" description="Disordered" evidence="4">
    <location>
        <begin position="616"/>
        <end position="646"/>
    </location>
</feature>
<dbReference type="EnsemblMetazoa" id="XM_011667678">
    <property type="protein sequence ID" value="XP_011665980"/>
    <property type="gene ID" value="LOC583396"/>
</dbReference>
<dbReference type="EnsemblMetazoa" id="XM_783305">
    <property type="protein sequence ID" value="XP_788398"/>
    <property type="gene ID" value="LOC583396"/>
</dbReference>
<evidence type="ECO:0000259" key="5">
    <source>
        <dbReference type="PROSITE" id="PS50021"/>
    </source>
</evidence>